<evidence type="ECO:0000313" key="11">
    <source>
        <dbReference type="Proteomes" id="UP001320876"/>
    </source>
</evidence>
<keyword evidence="7 8" id="KW-0472">Membrane</keyword>
<proteinExistence type="predicted"/>
<protein>
    <submittedName>
        <fullName evidence="10">Rhomboid family intramembrane serine protease</fullName>
    </submittedName>
</protein>
<feature type="transmembrane region" description="Helical" evidence="8">
    <location>
        <begin position="166"/>
        <end position="184"/>
    </location>
</feature>
<feature type="transmembrane region" description="Helical" evidence="8">
    <location>
        <begin position="190"/>
        <end position="211"/>
    </location>
</feature>
<feature type="transmembrane region" description="Helical" evidence="8">
    <location>
        <begin position="82"/>
        <end position="103"/>
    </location>
</feature>
<dbReference type="InterPro" id="IPR035952">
    <property type="entry name" value="Rhomboid-like_sf"/>
</dbReference>
<evidence type="ECO:0000313" key="10">
    <source>
        <dbReference type="EMBL" id="MCW1921166.1"/>
    </source>
</evidence>
<keyword evidence="6 8" id="KW-1133">Transmembrane helix</keyword>
<evidence type="ECO:0000256" key="2">
    <source>
        <dbReference type="ARBA" id="ARBA00022670"/>
    </source>
</evidence>
<evidence type="ECO:0000256" key="6">
    <source>
        <dbReference type="ARBA" id="ARBA00022989"/>
    </source>
</evidence>
<evidence type="ECO:0000256" key="1">
    <source>
        <dbReference type="ARBA" id="ARBA00004141"/>
    </source>
</evidence>
<dbReference type="Pfam" id="PF01694">
    <property type="entry name" value="Rhomboid"/>
    <property type="match status" value="1"/>
</dbReference>
<keyword evidence="4" id="KW-0378">Hydrolase</keyword>
<feature type="domain" description="Peptidase S54 rhomboid" evidence="9">
    <location>
        <begin position="125"/>
        <end position="271"/>
    </location>
</feature>
<comment type="caution">
    <text evidence="10">The sequence shown here is derived from an EMBL/GenBank/DDBJ whole genome shotgun (WGS) entry which is preliminary data.</text>
</comment>
<dbReference type="SUPFAM" id="SSF144091">
    <property type="entry name" value="Rhomboid-like"/>
    <property type="match status" value="1"/>
</dbReference>
<dbReference type="PANTHER" id="PTHR22936:SF69">
    <property type="entry name" value="RHOMBOID-LIKE PROTEIN"/>
    <property type="match status" value="1"/>
</dbReference>
<organism evidence="10 11">
    <name type="scientific">Luteolibacter arcticus</name>
    <dbReference type="NCBI Taxonomy" id="1581411"/>
    <lineage>
        <taxon>Bacteria</taxon>
        <taxon>Pseudomonadati</taxon>
        <taxon>Verrucomicrobiota</taxon>
        <taxon>Verrucomicrobiia</taxon>
        <taxon>Verrucomicrobiales</taxon>
        <taxon>Verrucomicrobiaceae</taxon>
        <taxon>Luteolibacter</taxon>
    </lineage>
</organism>
<dbReference type="RefSeq" id="WP_264485275.1">
    <property type="nucleotide sequence ID" value="NZ_JAPDDT010000001.1"/>
</dbReference>
<accession>A0ABT3GC10</accession>
<feature type="transmembrane region" description="Helical" evidence="8">
    <location>
        <begin position="254"/>
        <end position="271"/>
    </location>
</feature>
<keyword evidence="5" id="KW-0720">Serine protease</keyword>
<evidence type="ECO:0000256" key="7">
    <source>
        <dbReference type="ARBA" id="ARBA00023136"/>
    </source>
</evidence>
<dbReference type="GO" id="GO:0006508">
    <property type="term" value="P:proteolysis"/>
    <property type="evidence" value="ECO:0007669"/>
    <property type="project" value="UniProtKB-KW"/>
</dbReference>
<evidence type="ECO:0000259" key="9">
    <source>
        <dbReference type="Pfam" id="PF01694"/>
    </source>
</evidence>
<dbReference type="Gene3D" id="1.20.1540.10">
    <property type="entry name" value="Rhomboid-like"/>
    <property type="match status" value="1"/>
</dbReference>
<dbReference type="EMBL" id="JAPDDT010000001">
    <property type="protein sequence ID" value="MCW1921166.1"/>
    <property type="molecule type" value="Genomic_DNA"/>
</dbReference>
<dbReference type="InterPro" id="IPR022764">
    <property type="entry name" value="Peptidase_S54_rhomboid_dom"/>
</dbReference>
<gene>
    <name evidence="10" type="ORF">OKA05_01285</name>
</gene>
<evidence type="ECO:0000256" key="8">
    <source>
        <dbReference type="SAM" id="Phobius"/>
    </source>
</evidence>
<feature type="transmembrane region" description="Helical" evidence="8">
    <location>
        <begin position="223"/>
        <end position="242"/>
    </location>
</feature>
<comment type="subcellular location">
    <subcellularLocation>
        <location evidence="1">Membrane</location>
        <topology evidence="1">Multi-pass membrane protein</topology>
    </subcellularLocation>
</comment>
<dbReference type="GO" id="GO:0008233">
    <property type="term" value="F:peptidase activity"/>
    <property type="evidence" value="ECO:0007669"/>
    <property type="project" value="UniProtKB-KW"/>
</dbReference>
<feature type="transmembrane region" description="Helical" evidence="8">
    <location>
        <begin position="140"/>
        <end position="159"/>
    </location>
</feature>
<dbReference type="Proteomes" id="UP001320876">
    <property type="component" value="Unassembled WGS sequence"/>
</dbReference>
<sequence length="283" mass="30617">MDENVSAEELPELVPVGAWPSLGEAQEHALVVLAMNQECWIFPDAGQYALHAPSAEVPGIRREFALYESEQSERRVRVEPPVFPAGIELALMWALSLLIVFWWQGQDLSLVDRFCNSSQALVEGGEWWRAFTALFLHADAGHLLSNIGIGGIFCVMVAHTVGAWRGWALILGGGMLGNLVNAWARYPDHFTSLGASTATFAAVGVLTGVATIRAWKFHSLRELRPLMVPVLTGFIVLGWWGTGGDGPDAGRVDVAGHVAGWTGGFLLGAVAQKFERTKDDAAV</sequence>
<keyword evidence="11" id="KW-1185">Reference proteome</keyword>
<evidence type="ECO:0000256" key="3">
    <source>
        <dbReference type="ARBA" id="ARBA00022692"/>
    </source>
</evidence>
<keyword evidence="3 8" id="KW-0812">Transmembrane</keyword>
<evidence type="ECO:0000256" key="5">
    <source>
        <dbReference type="ARBA" id="ARBA00022825"/>
    </source>
</evidence>
<dbReference type="PANTHER" id="PTHR22936">
    <property type="entry name" value="RHOMBOID-RELATED"/>
    <property type="match status" value="1"/>
</dbReference>
<keyword evidence="2 10" id="KW-0645">Protease</keyword>
<dbReference type="InterPro" id="IPR002610">
    <property type="entry name" value="Peptidase_S54_rhomboid-like"/>
</dbReference>
<name>A0ABT3GC10_9BACT</name>
<reference evidence="10 11" key="1">
    <citation type="submission" date="2022-10" db="EMBL/GenBank/DDBJ databases">
        <title>Luteolibacter arcticus strain CCTCC AB 2014275, whole genome shotgun sequencing project.</title>
        <authorList>
            <person name="Zhao G."/>
            <person name="Shen L."/>
        </authorList>
    </citation>
    <scope>NUCLEOTIDE SEQUENCE [LARGE SCALE GENOMIC DNA]</scope>
    <source>
        <strain evidence="10 11">CCTCC AB 2014275</strain>
    </source>
</reference>
<evidence type="ECO:0000256" key="4">
    <source>
        <dbReference type="ARBA" id="ARBA00022801"/>
    </source>
</evidence>